<keyword evidence="1" id="KW-0238">DNA-binding</keyword>
<organism evidence="3 4">
    <name type="scientific">Candidatus Roizmanbacteria bacterium GW2011_GWC2_41_7</name>
    <dbReference type="NCBI Taxonomy" id="1618487"/>
    <lineage>
        <taxon>Bacteria</taxon>
        <taxon>Candidatus Roizmaniibacteriota</taxon>
    </lineage>
</organism>
<dbReference type="EMBL" id="LCBY01000067">
    <property type="protein sequence ID" value="KKS20116.1"/>
    <property type="molecule type" value="Genomic_DNA"/>
</dbReference>
<dbReference type="InterPro" id="IPR010982">
    <property type="entry name" value="Lambda_DNA-bd_dom_sf"/>
</dbReference>
<dbReference type="PROSITE" id="PS50943">
    <property type="entry name" value="HTH_CROC1"/>
    <property type="match status" value="1"/>
</dbReference>
<dbReference type="Proteomes" id="UP000034371">
    <property type="component" value="Unassembled WGS sequence"/>
</dbReference>
<dbReference type="Pfam" id="PF13274">
    <property type="entry name" value="SocA_Panacea"/>
    <property type="match status" value="1"/>
</dbReference>
<evidence type="ECO:0000313" key="4">
    <source>
        <dbReference type="Proteomes" id="UP000034371"/>
    </source>
</evidence>
<accession>A0A0G0ZDK5</accession>
<proteinExistence type="predicted"/>
<dbReference type="CDD" id="cd00093">
    <property type="entry name" value="HTH_XRE"/>
    <property type="match status" value="1"/>
</dbReference>
<reference evidence="3 4" key="1">
    <citation type="journal article" date="2015" name="Nature">
        <title>rRNA introns, odd ribosomes, and small enigmatic genomes across a large radiation of phyla.</title>
        <authorList>
            <person name="Brown C.T."/>
            <person name="Hug L.A."/>
            <person name="Thomas B.C."/>
            <person name="Sharon I."/>
            <person name="Castelle C.J."/>
            <person name="Singh A."/>
            <person name="Wilkins M.J."/>
            <person name="Williams K.H."/>
            <person name="Banfield J.F."/>
        </authorList>
    </citation>
    <scope>NUCLEOTIDE SEQUENCE [LARGE SCALE GENOMIC DNA]</scope>
</reference>
<dbReference type="SMART" id="SM00530">
    <property type="entry name" value="HTH_XRE"/>
    <property type="match status" value="1"/>
</dbReference>
<dbReference type="GO" id="GO:0003677">
    <property type="term" value="F:DNA binding"/>
    <property type="evidence" value="ECO:0007669"/>
    <property type="project" value="UniProtKB-KW"/>
</dbReference>
<dbReference type="InterPro" id="IPR001387">
    <property type="entry name" value="Cro/C1-type_HTH"/>
</dbReference>
<evidence type="ECO:0000313" key="3">
    <source>
        <dbReference type="EMBL" id="KKS20116.1"/>
    </source>
</evidence>
<name>A0A0G0ZDK5_9BACT</name>
<protein>
    <recommendedName>
        <fullName evidence="2">HTH cro/C1-type domain-containing protein</fullName>
    </recommendedName>
</protein>
<gene>
    <name evidence="3" type="ORF">UU78_C0067G0006</name>
</gene>
<feature type="domain" description="HTH cro/C1-type" evidence="2">
    <location>
        <begin position="6"/>
        <end position="60"/>
    </location>
</feature>
<evidence type="ECO:0000256" key="1">
    <source>
        <dbReference type="ARBA" id="ARBA00023125"/>
    </source>
</evidence>
<dbReference type="InterPro" id="IPR025272">
    <property type="entry name" value="SocA_Panacea"/>
</dbReference>
<dbReference type="PANTHER" id="PTHR46558">
    <property type="entry name" value="TRACRIPTIONAL REGULATORY PROTEIN-RELATED-RELATED"/>
    <property type="match status" value="1"/>
</dbReference>
<dbReference type="Pfam" id="PF01381">
    <property type="entry name" value="HTH_3"/>
    <property type="match status" value="1"/>
</dbReference>
<sequence length="263" mass="30705">MLAKYIQEQRKKRSLTQEFLASALKISRPTYVQIEQGERDLTITEAKKLAEVFDIPFENFLEGKEDTKTVVKIEGKKNQKRETEGEIRISIPQEKADKFRQVLLYILKKVGGKPNVGMTVLYKLLYFIDFDYYEKYEDQLMGLVYLKNHRGPTPLLFENLIGDMVKNGEVEIIKSKFYQYPQTKYLVNPKVELDLSILNGKEQEHIDWELQRLSDLTAAQLSDLSHKDVPWVSAENSKPLDYESVFYRTPETSVRDYGNTDED</sequence>
<dbReference type="PANTHER" id="PTHR46558:SF4">
    <property type="entry name" value="DNA-BIDING PHAGE PROTEIN"/>
    <property type="match status" value="1"/>
</dbReference>
<dbReference type="SUPFAM" id="SSF47413">
    <property type="entry name" value="lambda repressor-like DNA-binding domains"/>
    <property type="match status" value="1"/>
</dbReference>
<dbReference type="AlphaFoldDB" id="A0A0G0ZDK5"/>
<dbReference type="Gene3D" id="1.10.260.40">
    <property type="entry name" value="lambda repressor-like DNA-binding domains"/>
    <property type="match status" value="1"/>
</dbReference>
<comment type="caution">
    <text evidence="3">The sequence shown here is derived from an EMBL/GenBank/DDBJ whole genome shotgun (WGS) entry which is preliminary data.</text>
</comment>
<evidence type="ECO:0000259" key="2">
    <source>
        <dbReference type="PROSITE" id="PS50943"/>
    </source>
</evidence>